<reference evidence="1" key="1">
    <citation type="submission" date="2021-06" db="EMBL/GenBank/DDBJ databases">
        <authorList>
            <person name="Kallberg Y."/>
            <person name="Tangrot J."/>
            <person name="Rosling A."/>
        </authorList>
    </citation>
    <scope>NUCLEOTIDE SEQUENCE</scope>
    <source>
        <strain evidence="1">28 12/20/2015</strain>
    </source>
</reference>
<gene>
    <name evidence="1" type="ORF">SPELUC_LOCUS15333</name>
</gene>
<organism evidence="1 2">
    <name type="scientific">Cetraspora pellucida</name>
    <dbReference type="NCBI Taxonomy" id="1433469"/>
    <lineage>
        <taxon>Eukaryota</taxon>
        <taxon>Fungi</taxon>
        <taxon>Fungi incertae sedis</taxon>
        <taxon>Mucoromycota</taxon>
        <taxon>Glomeromycotina</taxon>
        <taxon>Glomeromycetes</taxon>
        <taxon>Diversisporales</taxon>
        <taxon>Gigasporaceae</taxon>
        <taxon>Cetraspora</taxon>
    </lineage>
</organism>
<feature type="non-terminal residue" evidence="1">
    <location>
        <position position="1"/>
    </location>
</feature>
<proteinExistence type="predicted"/>
<sequence>RQYDEMLLKIKQIHENLNIPYTRNDKIEVKKQQTASSRKESTSTSNNTEDVTIMRNNNKNDLLLDIELEERKIALKERQIKIRKETAKAQAIELQNRQLKASL</sequence>
<name>A0ACA9QT99_9GLOM</name>
<evidence type="ECO:0000313" key="1">
    <source>
        <dbReference type="EMBL" id="CAG8764125.1"/>
    </source>
</evidence>
<dbReference type="EMBL" id="CAJVPW010050045">
    <property type="protein sequence ID" value="CAG8764125.1"/>
    <property type="molecule type" value="Genomic_DNA"/>
</dbReference>
<keyword evidence="2" id="KW-1185">Reference proteome</keyword>
<dbReference type="Proteomes" id="UP000789366">
    <property type="component" value="Unassembled WGS sequence"/>
</dbReference>
<evidence type="ECO:0000313" key="2">
    <source>
        <dbReference type="Proteomes" id="UP000789366"/>
    </source>
</evidence>
<protein>
    <submittedName>
        <fullName evidence="1">6379_t:CDS:1</fullName>
    </submittedName>
</protein>
<accession>A0ACA9QT99</accession>
<comment type="caution">
    <text evidence="1">The sequence shown here is derived from an EMBL/GenBank/DDBJ whole genome shotgun (WGS) entry which is preliminary data.</text>
</comment>
<feature type="non-terminal residue" evidence="1">
    <location>
        <position position="103"/>
    </location>
</feature>